<dbReference type="EMBL" id="JACHNH010000001">
    <property type="protein sequence ID" value="MBB4765114.1"/>
    <property type="molecule type" value="Genomic_DNA"/>
</dbReference>
<evidence type="ECO:0000313" key="2">
    <source>
        <dbReference type="Proteomes" id="UP000578112"/>
    </source>
</evidence>
<accession>A0A7W7I2A3</accession>
<gene>
    <name evidence="1" type="ORF">BJ971_005670</name>
</gene>
<reference evidence="1 2" key="1">
    <citation type="submission" date="2020-08" db="EMBL/GenBank/DDBJ databases">
        <title>Sequencing the genomes of 1000 actinobacteria strains.</title>
        <authorList>
            <person name="Klenk H.-P."/>
        </authorList>
    </citation>
    <scope>NUCLEOTIDE SEQUENCE [LARGE SCALE GENOMIC DNA]</scope>
    <source>
        <strain evidence="1 2">DSM 43149</strain>
    </source>
</reference>
<name>A0A7W7I2A3_9ACTN</name>
<sequence length="99" mass="10633">MAADPLETMAGSWTVFDESLRSGEGINEGALKSLKESLRACAEAWAEFDAIPRLGANILVDVFAATEANANLYQGELADKVMSVAYELHDLIGECVALR</sequence>
<comment type="caution">
    <text evidence="1">The sequence shown here is derived from an EMBL/GenBank/DDBJ whole genome shotgun (WGS) entry which is preliminary data.</text>
</comment>
<organism evidence="1 2">
    <name type="scientific">Actinoplanes digitatis</name>
    <dbReference type="NCBI Taxonomy" id="1868"/>
    <lineage>
        <taxon>Bacteria</taxon>
        <taxon>Bacillati</taxon>
        <taxon>Actinomycetota</taxon>
        <taxon>Actinomycetes</taxon>
        <taxon>Micromonosporales</taxon>
        <taxon>Micromonosporaceae</taxon>
        <taxon>Actinoplanes</taxon>
    </lineage>
</organism>
<evidence type="ECO:0000313" key="1">
    <source>
        <dbReference type="EMBL" id="MBB4765114.1"/>
    </source>
</evidence>
<dbReference type="AlphaFoldDB" id="A0A7W7I2A3"/>
<protein>
    <submittedName>
        <fullName evidence="1">Uncharacterized protein</fullName>
    </submittedName>
</protein>
<dbReference type="Proteomes" id="UP000578112">
    <property type="component" value="Unassembled WGS sequence"/>
</dbReference>
<proteinExistence type="predicted"/>
<dbReference type="RefSeq" id="WP_203709780.1">
    <property type="nucleotide sequence ID" value="NZ_BOMK01000103.1"/>
</dbReference>
<keyword evidence="2" id="KW-1185">Reference proteome</keyword>